<evidence type="ECO:0000313" key="2">
    <source>
        <dbReference type="Proteomes" id="UP000178912"/>
    </source>
</evidence>
<name>A0A1E1LDV6_9HELO</name>
<dbReference type="EMBL" id="FJUX01000106">
    <property type="protein sequence ID" value="CZT08720.1"/>
    <property type="molecule type" value="Genomic_DNA"/>
</dbReference>
<dbReference type="AlphaFoldDB" id="A0A1E1LDV6"/>
<protein>
    <submittedName>
        <fullName evidence="1">Uncharacterized protein</fullName>
    </submittedName>
</protein>
<dbReference type="Proteomes" id="UP000178912">
    <property type="component" value="Unassembled WGS sequence"/>
</dbReference>
<reference evidence="2" key="1">
    <citation type="submission" date="2016-03" db="EMBL/GenBank/DDBJ databases">
        <authorList>
            <person name="Guldener U."/>
        </authorList>
    </citation>
    <scope>NUCLEOTIDE SEQUENCE [LARGE SCALE GENOMIC DNA]</scope>
    <source>
        <strain evidence="2">04CH-RAC-A.6.1</strain>
    </source>
</reference>
<evidence type="ECO:0000313" key="1">
    <source>
        <dbReference type="EMBL" id="CZT08720.1"/>
    </source>
</evidence>
<organism evidence="1 2">
    <name type="scientific">Rhynchosporium agropyri</name>
    <dbReference type="NCBI Taxonomy" id="914238"/>
    <lineage>
        <taxon>Eukaryota</taxon>
        <taxon>Fungi</taxon>
        <taxon>Dikarya</taxon>
        <taxon>Ascomycota</taxon>
        <taxon>Pezizomycotina</taxon>
        <taxon>Leotiomycetes</taxon>
        <taxon>Helotiales</taxon>
        <taxon>Ploettnerulaceae</taxon>
        <taxon>Rhynchosporium</taxon>
    </lineage>
</organism>
<accession>A0A1E1LDV6</accession>
<keyword evidence="2" id="KW-1185">Reference proteome</keyword>
<proteinExistence type="predicted"/>
<sequence>MRPAPVRRCYSIPSSMQLRWSQDLSETIRSLFQASQEATAVTGMPAKHQTPYQPVPAFCHDTAATAKIGVGLRVGNWVHRFRVFYRRRSHMAVCDAALYHRSTGIVVAGLSQPNHDNRPLIPKQWWSVRDINLRAPSIRRRFIPRYQALSRFPNELQDA</sequence>
<gene>
    <name evidence="1" type="ORF">RAG0_13731</name>
</gene>